<organism evidence="5 6">
    <name type="scientific">Acetobacterium paludosum</name>
    <dbReference type="NCBI Taxonomy" id="52693"/>
    <lineage>
        <taxon>Bacteria</taxon>
        <taxon>Bacillati</taxon>
        <taxon>Bacillota</taxon>
        <taxon>Clostridia</taxon>
        <taxon>Eubacteriales</taxon>
        <taxon>Eubacteriaceae</taxon>
        <taxon>Acetobacterium</taxon>
    </lineage>
</organism>
<dbReference type="Pfam" id="PF21247">
    <property type="entry name" value="Fic-like_C"/>
    <property type="match status" value="1"/>
</dbReference>
<evidence type="ECO:0000256" key="2">
    <source>
        <dbReference type="PIRSR" id="PIRSR640198-2"/>
    </source>
</evidence>
<dbReference type="EMBL" id="WJBD01000035">
    <property type="protein sequence ID" value="MBC3889974.1"/>
    <property type="molecule type" value="Genomic_DNA"/>
</dbReference>
<keyword evidence="6" id="KW-1185">Reference proteome</keyword>
<dbReference type="SUPFAM" id="SSF140931">
    <property type="entry name" value="Fic-like"/>
    <property type="match status" value="1"/>
</dbReference>
<dbReference type="PANTHER" id="PTHR13504:SF38">
    <property type="entry name" value="FIDO DOMAIN-CONTAINING PROTEIN"/>
    <property type="match status" value="1"/>
</dbReference>
<protein>
    <submittedName>
        <fullName evidence="5">Fic family protein</fullName>
    </submittedName>
</protein>
<evidence type="ECO:0000256" key="3">
    <source>
        <dbReference type="PIRSR" id="PIRSR640198-3"/>
    </source>
</evidence>
<accession>A0A923I0E8</accession>
<evidence type="ECO:0000313" key="5">
    <source>
        <dbReference type="EMBL" id="MBC3889974.1"/>
    </source>
</evidence>
<feature type="site" description="Important for autoinhibition of adenylyltransferase activity" evidence="3">
    <location>
        <position position="43"/>
    </location>
</feature>
<dbReference type="InterPro" id="IPR003812">
    <property type="entry name" value="Fido"/>
</dbReference>
<dbReference type="OrthoDB" id="9813719at2"/>
<feature type="binding site" evidence="2">
    <location>
        <begin position="207"/>
        <end position="208"/>
    </location>
    <ligand>
        <name>ATP</name>
        <dbReference type="ChEBI" id="CHEBI:30616"/>
    </ligand>
</feature>
<reference evidence="5" key="2">
    <citation type="submission" date="2020-10" db="EMBL/GenBank/DDBJ databases">
        <title>Comparative genomics of the Acetobacterium genus.</title>
        <authorList>
            <person name="Marshall C."/>
            <person name="May H."/>
            <person name="Norman S."/>
        </authorList>
    </citation>
    <scope>NUCLEOTIDE SEQUENCE</scope>
    <source>
        <strain evidence="5">DER-2019</strain>
    </source>
</reference>
<dbReference type="InterPro" id="IPR049514">
    <property type="entry name" value="Fic-like_C"/>
</dbReference>
<dbReference type="Pfam" id="PF02661">
    <property type="entry name" value="Fic"/>
    <property type="match status" value="1"/>
</dbReference>
<comment type="caution">
    <text evidence="5">The sequence shown here is derived from an EMBL/GenBank/DDBJ whole genome shotgun (WGS) entry which is preliminary data.</text>
</comment>
<dbReference type="AlphaFoldDB" id="A0A923I0E8"/>
<feature type="binding site" evidence="2">
    <location>
        <begin position="170"/>
        <end position="177"/>
    </location>
    <ligand>
        <name>ATP</name>
        <dbReference type="ChEBI" id="CHEBI:30616"/>
    </ligand>
</feature>
<dbReference type="PANTHER" id="PTHR13504">
    <property type="entry name" value="FIDO DOMAIN-CONTAINING PROTEIN DDB_G0283145"/>
    <property type="match status" value="1"/>
</dbReference>
<evidence type="ECO:0000313" key="6">
    <source>
        <dbReference type="Proteomes" id="UP000616595"/>
    </source>
</evidence>
<sequence>MINQIAEISELIGKVTFHSDVPINPRLRRENRIKTIQASLAIENNTLTIEQVTAIINGKRILGAPGEIKEVQNAYEAYEILLELNPFLISDLLKAHKLLMSNLVKGAGSFRTGDVGVFDGEVVVHMAPPAHMVPDLIRQLFHWYQSSTVHPLIKSCVFHYEFEFIHPFADGNGRTGRMWHTLLLSRWKEILAWLPIETLVKERQQEYYKVLGTADKNADSSVLVEFMLQAIRDALQEIGTTDQVTDQVSDQVKSLIACIGNETLSATELMQRLNLSHRATFRANYLNPALKAALIERTIPDKPNSSKQKYRIKK</sequence>
<dbReference type="Gene3D" id="1.10.3290.10">
    <property type="entry name" value="Fido-like domain"/>
    <property type="match status" value="1"/>
</dbReference>
<dbReference type="PROSITE" id="PS51459">
    <property type="entry name" value="FIDO"/>
    <property type="match status" value="1"/>
</dbReference>
<feature type="domain" description="Fido" evidence="4">
    <location>
        <begin position="87"/>
        <end position="229"/>
    </location>
</feature>
<evidence type="ECO:0000259" key="4">
    <source>
        <dbReference type="PROSITE" id="PS51459"/>
    </source>
</evidence>
<feature type="binding site" evidence="2">
    <location>
        <begin position="117"/>
        <end position="125"/>
    </location>
    <ligand>
        <name>ATP</name>
        <dbReference type="ChEBI" id="CHEBI:30616"/>
    </ligand>
</feature>
<keyword evidence="2" id="KW-0067">ATP-binding</keyword>
<gene>
    <name evidence="5" type="ORF">GH810_16870</name>
</gene>
<evidence type="ECO:0000256" key="1">
    <source>
        <dbReference type="PIRSR" id="PIRSR640198-1"/>
    </source>
</evidence>
<feature type="active site" evidence="1">
    <location>
        <position position="166"/>
    </location>
</feature>
<dbReference type="Proteomes" id="UP000616595">
    <property type="component" value="Unassembled WGS sequence"/>
</dbReference>
<dbReference type="InterPro" id="IPR040198">
    <property type="entry name" value="Fido_containing"/>
</dbReference>
<dbReference type="GO" id="GO:0005524">
    <property type="term" value="F:ATP binding"/>
    <property type="evidence" value="ECO:0007669"/>
    <property type="project" value="UniProtKB-KW"/>
</dbReference>
<reference evidence="5" key="1">
    <citation type="submission" date="2019-10" db="EMBL/GenBank/DDBJ databases">
        <authorList>
            <person name="Ross D.E."/>
            <person name="Gulliver D."/>
        </authorList>
    </citation>
    <scope>NUCLEOTIDE SEQUENCE</scope>
    <source>
        <strain evidence="5">DER-2019</strain>
    </source>
</reference>
<name>A0A923I0E8_9FIRM</name>
<proteinExistence type="predicted"/>
<dbReference type="InterPro" id="IPR036597">
    <property type="entry name" value="Fido-like_dom_sf"/>
</dbReference>
<keyword evidence="2" id="KW-0547">Nucleotide-binding</keyword>